<dbReference type="GO" id="GO:0004565">
    <property type="term" value="F:beta-galactosidase activity"/>
    <property type="evidence" value="ECO:0007669"/>
    <property type="project" value="UniProtKB-EC"/>
</dbReference>
<feature type="binding site" evidence="11">
    <location>
        <position position="160"/>
    </location>
    <ligand>
        <name>Zn(2+)</name>
        <dbReference type="ChEBI" id="CHEBI:29105"/>
    </ligand>
</feature>
<organism evidence="15 16">
    <name type="scientific">Bacillus yapensis</name>
    <dbReference type="NCBI Taxonomy" id="2492960"/>
    <lineage>
        <taxon>Bacteria</taxon>
        <taxon>Bacillati</taxon>
        <taxon>Bacillota</taxon>
        <taxon>Bacilli</taxon>
        <taxon>Bacillales</taxon>
        <taxon>Bacillaceae</taxon>
        <taxon>Bacillus</taxon>
    </lineage>
</organism>
<dbReference type="InterPro" id="IPR013780">
    <property type="entry name" value="Glyco_hydro_b"/>
</dbReference>
<dbReference type="InterPro" id="IPR017853">
    <property type="entry name" value="GH"/>
</dbReference>
<evidence type="ECO:0000256" key="1">
    <source>
        <dbReference type="ARBA" id="ARBA00001412"/>
    </source>
</evidence>
<dbReference type="OrthoDB" id="9800974at2"/>
<dbReference type="Gene3D" id="3.40.50.880">
    <property type="match status" value="1"/>
</dbReference>
<feature type="domain" description="Glycoside hydrolase family 42 N-terminal" evidence="12">
    <location>
        <begin position="16"/>
        <end position="377"/>
    </location>
</feature>
<evidence type="ECO:0000256" key="2">
    <source>
        <dbReference type="ARBA" id="ARBA00005940"/>
    </source>
</evidence>
<evidence type="ECO:0000256" key="6">
    <source>
        <dbReference type="ARBA" id="ARBA00022833"/>
    </source>
</evidence>
<dbReference type="SUPFAM" id="SSF51445">
    <property type="entry name" value="(Trans)glycosidases"/>
    <property type="match status" value="1"/>
</dbReference>
<keyword evidence="6 11" id="KW-0862">Zinc</keyword>
<evidence type="ECO:0000256" key="4">
    <source>
        <dbReference type="ARBA" id="ARBA00022723"/>
    </source>
</evidence>
<dbReference type="PANTHER" id="PTHR36447:SF2">
    <property type="entry name" value="BETA-GALACTOSIDASE YESZ"/>
    <property type="match status" value="1"/>
</dbReference>
<evidence type="ECO:0000256" key="9">
    <source>
        <dbReference type="PIRSR" id="PIRSR001084-1"/>
    </source>
</evidence>
<dbReference type="PANTHER" id="PTHR36447">
    <property type="entry name" value="BETA-GALACTOSIDASE GANA"/>
    <property type="match status" value="1"/>
</dbReference>
<evidence type="ECO:0000313" key="15">
    <source>
        <dbReference type="EMBL" id="RTR36094.1"/>
    </source>
</evidence>
<keyword evidence="7 8" id="KW-0326">Glycosidase</keyword>
<feature type="active site" description="Proton donor" evidence="9">
    <location>
        <position position="149"/>
    </location>
</feature>
<keyword evidence="5 8" id="KW-0378">Hydrolase</keyword>
<feature type="binding site" evidence="11">
    <location>
        <position position="155"/>
    </location>
    <ligand>
        <name>Zn(2+)</name>
        <dbReference type="ChEBI" id="CHEBI:29105"/>
    </ligand>
</feature>
<comment type="caution">
    <text evidence="15">The sequence shown here is derived from an EMBL/GenBank/DDBJ whole genome shotgun (WGS) entry which is preliminary data.</text>
</comment>
<dbReference type="EMBL" id="RXNT01000001">
    <property type="protein sequence ID" value="RTR36094.1"/>
    <property type="molecule type" value="Genomic_DNA"/>
</dbReference>
<dbReference type="Pfam" id="PF08532">
    <property type="entry name" value="Glyco_hydro_42M"/>
    <property type="match status" value="1"/>
</dbReference>
<dbReference type="CDD" id="cd03143">
    <property type="entry name" value="A4_beta-galactosidase_middle_domain"/>
    <property type="match status" value="1"/>
</dbReference>
<feature type="binding site" evidence="10">
    <location>
        <position position="110"/>
    </location>
    <ligand>
        <name>substrate</name>
    </ligand>
</feature>
<reference evidence="15 16" key="1">
    <citation type="submission" date="2018-12" db="EMBL/GenBank/DDBJ databases">
        <title>Bacillus yapensis draft genome sequence.</title>
        <authorList>
            <person name="Yu L."/>
            <person name="Xu X."/>
            <person name="Tang X."/>
        </authorList>
    </citation>
    <scope>NUCLEOTIDE SEQUENCE [LARGE SCALE GENOMIC DNA]</scope>
    <source>
        <strain evidence="15 16">XXST-01</strain>
    </source>
</reference>
<dbReference type="PIRSF" id="PIRSF001084">
    <property type="entry name" value="B-galactosidase"/>
    <property type="match status" value="1"/>
</dbReference>
<evidence type="ECO:0000259" key="13">
    <source>
        <dbReference type="Pfam" id="PF08532"/>
    </source>
</evidence>
<accession>A0A3S0KRF3</accession>
<dbReference type="GO" id="GO:0009341">
    <property type="term" value="C:beta-galactosidase complex"/>
    <property type="evidence" value="ECO:0007669"/>
    <property type="project" value="InterPro"/>
</dbReference>
<feature type="binding site" evidence="10">
    <location>
        <position position="148"/>
    </location>
    <ligand>
        <name>substrate</name>
    </ligand>
</feature>
<comment type="similarity">
    <text evidence="2 8">Belongs to the glycosyl hydrolase 42 family.</text>
</comment>
<dbReference type="Pfam" id="PF02449">
    <property type="entry name" value="Glyco_hydro_42"/>
    <property type="match status" value="1"/>
</dbReference>
<evidence type="ECO:0000256" key="7">
    <source>
        <dbReference type="ARBA" id="ARBA00023295"/>
    </source>
</evidence>
<evidence type="ECO:0000256" key="10">
    <source>
        <dbReference type="PIRSR" id="PIRSR001084-2"/>
    </source>
</evidence>
<dbReference type="InterPro" id="IPR029062">
    <property type="entry name" value="Class_I_gatase-like"/>
</dbReference>
<dbReference type="InterPro" id="IPR013529">
    <property type="entry name" value="Glyco_hydro_42_N"/>
</dbReference>
<comment type="catalytic activity">
    <reaction evidence="1 8">
        <text>Hydrolysis of terminal non-reducing beta-D-galactose residues in beta-D-galactosides.</text>
        <dbReference type="EC" id="3.2.1.23"/>
    </reaction>
</comment>
<dbReference type="Pfam" id="PF08533">
    <property type="entry name" value="Glyco_hydro_42C"/>
    <property type="match status" value="1"/>
</dbReference>
<dbReference type="GO" id="GO:0046872">
    <property type="term" value="F:metal ion binding"/>
    <property type="evidence" value="ECO:0007669"/>
    <property type="project" value="UniProtKB-KW"/>
</dbReference>
<keyword evidence="16" id="KW-1185">Reference proteome</keyword>
<evidence type="ECO:0000256" key="5">
    <source>
        <dbReference type="ARBA" id="ARBA00022801"/>
    </source>
</evidence>
<sequence>MEVTKMKNEIYIGAGYYPDHWPRERWPKDIALMKEAGIKILRLAELSWSFLEPREGEFDFSWLDDFIELAHAADIQILLSTPIEASPVWLRHKHPEVVRHDKFGRIHGERGMHCHNSRVFIFYVNRIVTKMAEHYASNPAVIGWQIDNELRNVDCYCSDCREAFQKWLEERYGSLEGLNNAWGTCFWSQVYNSWEEVTPPSADQLTISVSQIFDFTRFGSDSTVNHLNRQVDIIKSFAPHHAVTHNMLGWYPNLNAYDLSKKLDFIGWDSYPNVDGDNHIECFLHDHYRAAKHKAHWVLEQKNGYFNYSDYNLAIEPGLVRLWTYQDIARGANGVLFYRWRSNKYSGEQNPNGLLRHDGSPRRPYYEVKQLTEELSRFETELVDTTVEAPVAIIYSYDQMWAFEAHKQYKNFEHREHLLTYYRALTKLGLTADLIDPTTDLSKYKLVIAPSMAMVSDEIYENFNRYVENGGCLIIGARSGMKTWSNTTHELPWPGLLAEMAGTIVDEFEVLPDIYANEITYKGKEYPVKVWLDMLDNQTAETLAVYTQKFYAGRTAISKNSHGAGLVYYVGVMGNNELAYDFLADVAEELKLTVTNVPKEVYLTRRVNEQDCFTFYMNVNREPVTVAVNEAGTDVITEQPVSGEVVINGLDVLIVKSPRRN</sequence>
<dbReference type="AlphaFoldDB" id="A0A3S0KRF3"/>
<name>A0A3S0KRF3_9BACI</name>
<dbReference type="GO" id="GO:0006012">
    <property type="term" value="P:galactose metabolic process"/>
    <property type="evidence" value="ECO:0007669"/>
    <property type="project" value="InterPro"/>
</dbReference>
<dbReference type="Proteomes" id="UP000271374">
    <property type="component" value="Unassembled WGS sequence"/>
</dbReference>
<dbReference type="Gene3D" id="3.20.20.80">
    <property type="entry name" value="Glycosidases"/>
    <property type="match status" value="1"/>
</dbReference>
<feature type="active site" description="Nucleophile" evidence="9">
    <location>
        <position position="300"/>
    </location>
</feature>
<evidence type="ECO:0000256" key="8">
    <source>
        <dbReference type="PIRNR" id="PIRNR001084"/>
    </source>
</evidence>
<gene>
    <name evidence="15" type="ORF">EKG37_00620</name>
</gene>
<evidence type="ECO:0000313" key="16">
    <source>
        <dbReference type="Proteomes" id="UP000271374"/>
    </source>
</evidence>
<dbReference type="InterPro" id="IPR003476">
    <property type="entry name" value="Glyco_hydro_42"/>
</dbReference>
<keyword evidence="4 11" id="KW-0479">Metal-binding</keyword>
<evidence type="ECO:0000256" key="11">
    <source>
        <dbReference type="PIRSR" id="PIRSR001084-3"/>
    </source>
</evidence>
<dbReference type="Gene3D" id="2.60.40.1180">
    <property type="entry name" value="Golgi alpha-mannosidase II"/>
    <property type="match status" value="1"/>
</dbReference>
<protein>
    <recommendedName>
        <fullName evidence="3 8">Beta-galactosidase</fullName>
        <shortName evidence="8">Beta-gal</shortName>
        <ecNumber evidence="3 8">3.2.1.23</ecNumber>
    </recommendedName>
</protein>
<proteinExistence type="inferred from homology"/>
<feature type="binding site" evidence="11">
    <location>
        <position position="157"/>
    </location>
    <ligand>
        <name>Zn(2+)</name>
        <dbReference type="ChEBI" id="CHEBI:29105"/>
    </ligand>
</feature>
<feature type="domain" description="Beta-galactosidase trimerisation" evidence="13">
    <location>
        <begin position="389"/>
        <end position="592"/>
    </location>
</feature>
<feature type="binding site" evidence="11">
    <location>
        <position position="114"/>
    </location>
    <ligand>
        <name>Zn(2+)</name>
        <dbReference type="ChEBI" id="CHEBI:29105"/>
    </ligand>
</feature>
<dbReference type="InterPro" id="IPR013738">
    <property type="entry name" value="Beta_galactosidase_Trimer"/>
</dbReference>
<feature type="domain" description="Beta-galactosidase C-terminal" evidence="14">
    <location>
        <begin position="603"/>
        <end position="656"/>
    </location>
</feature>
<evidence type="ECO:0000259" key="14">
    <source>
        <dbReference type="Pfam" id="PF08533"/>
    </source>
</evidence>
<evidence type="ECO:0000256" key="3">
    <source>
        <dbReference type="ARBA" id="ARBA00012756"/>
    </source>
</evidence>
<dbReference type="InterPro" id="IPR013739">
    <property type="entry name" value="Beta_galactosidase_C"/>
</dbReference>
<dbReference type="SUPFAM" id="SSF52317">
    <property type="entry name" value="Class I glutamine amidotransferase-like"/>
    <property type="match status" value="1"/>
</dbReference>
<dbReference type="EC" id="3.2.1.23" evidence="3 8"/>
<evidence type="ECO:0000259" key="12">
    <source>
        <dbReference type="Pfam" id="PF02449"/>
    </source>
</evidence>